<evidence type="ECO:0000256" key="4">
    <source>
        <dbReference type="SAM" id="SignalP"/>
    </source>
</evidence>
<keyword evidence="3 4" id="KW-0732">Signal</keyword>
<evidence type="ECO:0000256" key="3">
    <source>
        <dbReference type="ARBA" id="ARBA00022729"/>
    </source>
</evidence>
<proteinExistence type="inferred from homology"/>
<name>A0ABW5DJ17_9HYPH</name>
<keyword evidence="2" id="KW-0813">Transport</keyword>
<dbReference type="InterPro" id="IPR018389">
    <property type="entry name" value="DctP_fam"/>
</dbReference>
<evidence type="ECO:0000313" key="6">
    <source>
        <dbReference type="Proteomes" id="UP001597373"/>
    </source>
</evidence>
<comment type="similarity">
    <text evidence="1">Belongs to the bacterial solute-binding protein 7 family.</text>
</comment>
<dbReference type="RefSeq" id="WP_345099019.1">
    <property type="nucleotide sequence ID" value="NZ_BAABGS010000020.1"/>
</dbReference>
<sequence>MITKSRILALAALTAASIATGFAEAKTLKIATDSGAKGSPAGNAIEEWAKAITEGTNGEIDLAIYYQNELGGQQEVFDLHVAGDVDLMLNWPMTSYDKRIAVIYTPYMFTTWEEALEAYKPGGWLNSMLDGIYADMGLKFFGAWPEGFNGVGTKGSYATNVDAAKSIKVRVPPVFPFHETIQAMGYQTAAVDWGELYSAIQTGVVDGDAANVIFYELEYFGDILDYYVRSKQQFITGMLTMNLEEWEQLTPEQQKVVQDAATAVMEKQFNEARAQDEGYAEQWKAKGNTYVEPTDEELGALAKTVREAVWPQMENEVGADLMQPIRDNSAKF</sequence>
<evidence type="ECO:0000313" key="5">
    <source>
        <dbReference type="EMBL" id="MFD2259566.1"/>
    </source>
</evidence>
<dbReference type="PANTHER" id="PTHR33376">
    <property type="match status" value="1"/>
</dbReference>
<dbReference type="EMBL" id="JBHUIR010000021">
    <property type="protein sequence ID" value="MFD2259566.1"/>
    <property type="molecule type" value="Genomic_DNA"/>
</dbReference>
<keyword evidence="6" id="KW-1185">Reference proteome</keyword>
<dbReference type="Gene3D" id="3.40.190.170">
    <property type="entry name" value="Bacterial extracellular solute-binding protein, family 7"/>
    <property type="match status" value="1"/>
</dbReference>
<dbReference type="Proteomes" id="UP001597373">
    <property type="component" value="Unassembled WGS sequence"/>
</dbReference>
<evidence type="ECO:0000256" key="2">
    <source>
        <dbReference type="ARBA" id="ARBA00022448"/>
    </source>
</evidence>
<feature type="signal peptide" evidence="4">
    <location>
        <begin position="1"/>
        <end position="25"/>
    </location>
</feature>
<dbReference type="Pfam" id="PF03480">
    <property type="entry name" value="DctP"/>
    <property type="match status" value="1"/>
</dbReference>
<dbReference type="NCBIfam" id="NF037995">
    <property type="entry name" value="TRAP_S1"/>
    <property type="match status" value="1"/>
</dbReference>
<reference evidence="6" key="1">
    <citation type="journal article" date="2019" name="Int. J. Syst. Evol. Microbiol.">
        <title>The Global Catalogue of Microorganisms (GCM) 10K type strain sequencing project: providing services to taxonomists for standard genome sequencing and annotation.</title>
        <authorList>
            <consortium name="The Broad Institute Genomics Platform"/>
            <consortium name="The Broad Institute Genome Sequencing Center for Infectious Disease"/>
            <person name="Wu L."/>
            <person name="Ma J."/>
        </authorList>
    </citation>
    <scope>NUCLEOTIDE SEQUENCE [LARGE SCALE GENOMIC DNA]</scope>
    <source>
        <strain evidence="6">KCTC 23707</strain>
    </source>
</reference>
<gene>
    <name evidence="5" type="primary">dctP</name>
    <name evidence="5" type="ORF">ACFSMZ_07280</name>
</gene>
<comment type="caution">
    <text evidence="5">The sequence shown here is derived from an EMBL/GenBank/DDBJ whole genome shotgun (WGS) entry which is preliminary data.</text>
</comment>
<evidence type="ECO:0000256" key="1">
    <source>
        <dbReference type="ARBA" id="ARBA00009023"/>
    </source>
</evidence>
<dbReference type="PANTHER" id="PTHR33376:SF7">
    <property type="entry name" value="C4-DICARBOXYLATE-BINDING PROTEIN DCTB"/>
    <property type="match status" value="1"/>
</dbReference>
<protein>
    <submittedName>
        <fullName evidence="5">TRAP transporter substrate-binding protein DctP</fullName>
    </submittedName>
</protein>
<dbReference type="InterPro" id="IPR038404">
    <property type="entry name" value="TRAP_DctP_sf"/>
</dbReference>
<feature type="chain" id="PRO_5047423359" evidence="4">
    <location>
        <begin position="26"/>
        <end position="332"/>
    </location>
</feature>
<organism evidence="5 6">
    <name type="scientific">Chelativorans composti</name>
    <dbReference type="NCBI Taxonomy" id="768533"/>
    <lineage>
        <taxon>Bacteria</taxon>
        <taxon>Pseudomonadati</taxon>
        <taxon>Pseudomonadota</taxon>
        <taxon>Alphaproteobacteria</taxon>
        <taxon>Hyphomicrobiales</taxon>
        <taxon>Phyllobacteriaceae</taxon>
        <taxon>Chelativorans</taxon>
    </lineage>
</organism>
<accession>A0ABW5DJ17</accession>